<name>A0ABV2WID2_9NOCA</name>
<organism evidence="2 3">
    <name type="scientific">Nocardia rhamnosiphila</name>
    <dbReference type="NCBI Taxonomy" id="426716"/>
    <lineage>
        <taxon>Bacteria</taxon>
        <taxon>Bacillati</taxon>
        <taxon>Actinomycetota</taxon>
        <taxon>Actinomycetes</taxon>
        <taxon>Mycobacteriales</taxon>
        <taxon>Nocardiaceae</taxon>
        <taxon>Nocardia</taxon>
    </lineage>
</organism>
<keyword evidence="1" id="KW-0472">Membrane</keyword>
<evidence type="ECO:0008006" key="4">
    <source>
        <dbReference type="Google" id="ProtNLM"/>
    </source>
</evidence>
<dbReference type="RefSeq" id="WP_030519089.1">
    <property type="nucleotide sequence ID" value="NZ_JBEXYG010000004.1"/>
</dbReference>
<evidence type="ECO:0000313" key="3">
    <source>
        <dbReference type="Proteomes" id="UP001550628"/>
    </source>
</evidence>
<keyword evidence="1" id="KW-1133">Transmembrane helix</keyword>
<proteinExistence type="predicted"/>
<dbReference type="GeneID" id="96243093"/>
<comment type="caution">
    <text evidence="2">The sequence shown here is derived from an EMBL/GenBank/DDBJ whole genome shotgun (WGS) entry which is preliminary data.</text>
</comment>
<feature type="transmembrane region" description="Helical" evidence="1">
    <location>
        <begin position="7"/>
        <end position="26"/>
    </location>
</feature>
<sequence length="76" mass="8031">MSSIGKWSLVVGIGLVVAAVLCRMLGLIPATVITGLIGLIGLGIAGYDAVYTWLEGAELRRRGAAARRNHEGRRGR</sequence>
<evidence type="ECO:0000256" key="1">
    <source>
        <dbReference type="SAM" id="Phobius"/>
    </source>
</evidence>
<dbReference type="EMBL" id="JBEYBF010000001">
    <property type="protein sequence ID" value="MEU1950630.1"/>
    <property type="molecule type" value="Genomic_DNA"/>
</dbReference>
<keyword evidence="3" id="KW-1185">Reference proteome</keyword>
<keyword evidence="1" id="KW-0812">Transmembrane</keyword>
<protein>
    <recommendedName>
        <fullName evidence="4">DUF2892 domain-containing protein</fullName>
    </recommendedName>
</protein>
<dbReference type="Proteomes" id="UP001550628">
    <property type="component" value="Unassembled WGS sequence"/>
</dbReference>
<accession>A0ABV2WID2</accession>
<evidence type="ECO:0000313" key="2">
    <source>
        <dbReference type="EMBL" id="MEU1950630.1"/>
    </source>
</evidence>
<feature type="transmembrane region" description="Helical" evidence="1">
    <location>
        <begin position="32"/>
        <end position="54"/>
    </location>
</feature>
<gene>
    <name evidence="2" type="ORF">ABZ510_02100</name>
</gene>
<reference evidence="2 3" key="1">
    <citation type="submission" date="2024-06" db="EMBL/GenBank/DDBJ databases">
        <title>The Natural Products Discovery Center: Release of the First 8490 Sequenced Strains for Exploring Actinobacteria Biosynthetic Diversity.</title>
        <authorList>
            <person name="Kalkreuter E."/>
            <person name="Kautsar S.A."/>
            <person name="Yang D."/>
            <person name="Bader C.D."/>
            <person name="Teijaro C.N."/>
            <person name="Fluegel L."/>
            <person name="Davis C.M."/>
            <person name="Simpson J.R."/>
            <person name="Lauterbach L."/>
            <person name="Steele A.D."/>
            <person name="Gui C."/>
            <person name="Meng S."/>
            <person name="Li G."/>
            <person name="Viehrig K."/>
            <person name="Ye F."/>
            <person name="Su P."/>
            <person name="Kiefer A.F."/>
            <person name="Nichols A."/>
            <person name="Cepeda A.J."/>
            <person name="Yan W."/>
            <person name="Fan B."/>
            <person name="Jiang Y."/>
            <person name="Adhikari A."/>
            <person name="Zheng C.-J."/>
            <person name="Schuster L."/>
            <person name="Cowan T.M."/>
            <person name="Smanski M.J."/>
            <person name="Chevrette M.G."/>
            <person name="De Carvalho L.P.S."/>
            <person name="Shen B."/>
        </authorList>
    </citation>
    <scope>NUCLEOTIDE SEQUENCE [LARGE SCALE GENOMIC DNA]</scope>
    <source>
        <strain evidence="2 3">NPDC019708</strain>
    </source>
</reference>